<reference evidence="2" key="1">
    <citation type="submission" date="2016-02" db="EMBL/GenBank/DDBJ databases">
        <authorList>
            <person name="Wibberg D."/>
        </authorList>
    </citation>
    <scope>NUCLEOTIDE SEQUENCE [LARGE SCALE GENOMIC DNA]</scope>
</reference>
<protein>
    <submittedName>
        <fullName evidence="1">Putative membrane protein</fullName>
    </submittedName>
</protein>
<dbReference type="AlphaFoldDB" id="A0A1C3NZU5"/>
<dbReference type="Proteomes" id="UP000199013">
    <property type="component" value="Unassembled WGS sequence"/>
</dbReference>
<sequence>MVAVCISIIGAGLVIPMAVMTTMSGVNHAAPRTEGDWH</sequence>
<proteinExistence type="predicted"/>
<organism evidence="1 2">
    <name type="scientific">Candidatus Protofrankia californiensis</name>
    <dbReference type="NCBI Taxonomy" id="1839754"/>
    <lineage>
        <taxon>Bacteria</taxon>
        <taxon>Bacillati</taxon>
        <taxon>Actinomycetota</taxon>
        <taxon>Actinomycetes</taxon>
        <taxon>Frankiales</taxon>
        <taxon>Frankiaceae</taxon>
        <taxon>Protofrankia</taxon>
    </lineage>
</organism>
<gene>
    <name evidence="1" type="ORF">FDG2_3568</name>
</gene>
<evidence type="ECO:0000313" key="1">
    <source>
        <dbReference type="EMBL" id="SBW23097.1"/>
    </source>
</evidence>
<dbReference type="EMBL" id="FLUV01001500">
    <property type="protein sequence ID" value="SBW23097.1"/>
    <property type="molecule type" value="Genomic_DNA"/>
</dbReference>
<name>A0A1C3NZU5_9ACTN</name>
<evidence type="ECO:0000313" key="2">
    <source>
        <dbReference type="Proteomes" id="UP000199013"/>
    </source>
</evidence>
<keyword evidence="2" id="KW-1185">Reference proteome</keyword>
<accession>A0A1C3NZU5</accession>